<feature type="chain" id="PRO_5028832022" evidence="5">
    <location>
        <begin position="20"/>
        <end position="502"/>
    </location>
</feature>
<sequence>MHLSSTVLLGAVLLTYSDCASTTTASKITVVDTPAGVHSFSSNQNNIQTKRFLRSHDEERAGFAELAKAGVSKIIDPFKLQKHLDEDKSAVQVLGKLKLGYDALDAVKNSKLEMLSKYVDMVNDKHPNSKISLIGTLTARYGDDSVAQALAATEQYPKLAKKVKKLRNDQLTAWLDGGKSVDDIFRLLKLRNDDYEALASLKLEVLEAYIKKFNSDKSAHETLVKTLEAGFGGENALASIITTAKAYSRTSAKAKELDARLISHWLEDNMLPERVFTLLKLDRNVDDVLSNGKLGTFVNYIAEFNKINPNKEVSLLATLTTNYGEVAVAKALVFGRQYSVTKILATKLQAEQLKKWLDSGRSVDDVFKLLKLQDNELASVTSREIDALDEYIKLFNREEGGEETLLKALATGFGGESQLASILMSAKTHSTMSSKPYRLQNAQFNQWLGEGLDPVSVLTNVFKVPESNLGSATDMQNSIAKEFKTFYDKEIHISNDLQPRRS</sequence>
<keyword evidence="4 5" id="KW-0732">Signal</keyword>
<dbReference type="AlphaFoldDB" id="A0A7G4WI57"/>
<comment type="similarity">
    <text evidence="2">Belongs to the RxLR effector family.</text>
</comment>
<organism evidence="6">
    <name type="scientific">Phytophthora agathidicida</name>
    <dbReference type="NCBI Taxonomy" id="1642459"/>
    <lineage>
        <taxon>Eukaryota</taxon>
        <taxon>Sar</taxon>
        <taxon>Stramenopiles</taxon>
        <taxon>Oomycota</taxon>
        <taxon>Peronosporomycetes</taxon>
        <taxon>Peronosporales</taxon>
        <taxon>Peronosporaceae</taxon>
        <taxon>Phytophthora</taxon>
    </lineage>
</organism>
<evidence type="ECO:0000256" key="3">
    <source>
        <dbReference type="ARBA" id="ARBA00022525"/>
    </source>
</evidence>
<reference evidence="6" key="1">
    <citation type="journal article" date="2020" name="Mol. Plant">
        <title>Functional analysis of RXLR effectors from the New Zealand kauri dieback pathogen Phytophthora agathidicida.</title>
        <authorList>
            <person name="Guo Y."/>
            <person name="Dupont P.Y."/>
            <person name="Mesarich C.H."/>
            <person name="Yang B."/>
            <person name="McDougal R.L."/>
            <person name="Panda P."/>
            <person name="Dijkwel P."/>
            <person name="Studholme D.J."/>
            <person name="Sambles C."/>
            <person name="Win J."/>
            <person name="Wang Y."/>
            <person name="Williams N.M."/>
            <person name="Bradshaw R.E."/>
        </authorList>
    </citation>
    <scope>NUCLEOTIDE SEQUENCE</scope>
    <source>
        <strain evidence="6">3770</strain>
    </source>
</reference>
<dbReference type="EMBL" id="MT503168">
    <property type="protein sequence ID" value="QMU24892.1"/>
    <property type="molecule type" value="Genomic_DNA"/>
</dbReference>
<evidence type="ECO:0000256" key="4">
    <source>
        <dbReference type="ARBA" id="ARBA00022729"/>
    </source>
</evidence>
<name>A0A7G4WI57_9STRA</name>
<proteinExistence type="inferred from homology"/>
<evidence type="ECO:0000256" key="1">
    <source>
        <dbReference type="ARBA" id="ARBA00004613"/>
    </source>
</evidence>
<gene>
    <name evidence="6" type="primary">PaRXLR68</name>
</gene>
<feature type="signal peptide" evidence="5">
    <location>
        <begin position="1"/>
        <end position="19"/>
    </location>
</feature>
<evidence type="ECO:0000256" key="2">
    <source>
        <dbReference type="ARBA" id="ARBA00010400"/>
    </source>
</evidence>
<protein>
    <submittedName>
        <fullName evidence="6">PaRXLR68</fullName>
    </submittedName>
</protein>
<dbReference type="Pfam" id="PF16810">
    <property type="entry name" value="RXLR"/>
    <property type="match status" value="1"/>
</dbReference>
<accession>A0A7G4WI57</accession>
<keyword evidence="3" id="KW-0964">Secreted</keyword>
<evidence type="ECO:0000313" key="6">
    <source>
        <dbReference type="EMBL" id="QMU24892.1"/>
    </source>
</evidence>
<dbReference type="InterPro" id="IPR031825">
    <property type="entry name" value="RXLR"/>
</dbReference>
<evidence type="ECO:0000256" key="5">
    <source>
        <dbReference type="SAM" id="SignalP"/>
    </source>
</evidence>
<comment type="subcellular location">
    <subcellularLocation>
        <location evidence="1">Secreted</location>
    </subcellularLocation>
</comment>